<dbReference type="GO" id="GO:0036159">
    <property type="term" value="P:inner dynein arm assembly"/>
    <property type="evidence" value="ECO:0007669"/>
    <property type="project" value="InterPro"/>
</dbReference>
<feature type="coiled-coil region" evidence="5">
    <location>
        <begin position="787"/>
        <end position="868"/>
    </location>
</feature>
<dbReference type="RefSeq" id="XP_036675126.3">
    <property type="nucleotide sequence ID" value="XM_036819231.3"/>
</dbReference>
<feature type="region of interest" description="Disordered" evidence="6">
    <location>
        <begin position="897"/>
        <end position="967"/>
    </location>
</feature>
<accession>A0AB40AB50</accession>
<organism evidence="7 8">
    <name type="scientific">Drosophila suzukii</name>
    <name type="common">Spotted-wing drosophila fruit fly</name>
    <dbReference type="NCBI Taxonomy" id="28584"/>
    <lineage>
        <taxon>Eukaryota</taxon>
        <taxon>Metazoa</taxon>
        <taxon>Ecdysozoa</taxon>
        <taxon>Arthropoda</taxon>
        <taxon>Hexapoda</taxon>
        <taxon>Insecta</taxon>
        <taxon>Pterygota</taxon>
        <taxon>Neoptera</taxon>
        <taxon>Endopterygota</taxon>
        <taxon>Diptera</taxon>
        <taxon>Brachycera</taxon>
        <taxon>Muscomorpha</taxon>
        <taxon>Ephydroidea</taxon>
        <taxon>Drosophilidae</taxon>
        <taxon>Drosophila</taxon>
        <taxon>Sophophora</taxon>
    </lineage>
</organism>
<dbReference type="InterPro" id="IPR033290">
    <property type="entry name" value="CCDC39"/>
</dbReference>
<feature type="compositionally biased region" description="Low complexity" evidence="6">
    <location>
        <begin position="946"/>
        <end position="958"/>
    </location>
</feature>
<evidence type="ECO:0000256" key="5">
    <source>
        <dbReference type="SAM" id="Coils"/>
    </source>
</evidence>
<proteinExistence type="inferred from homology"/>
<evidence type="ECO:0000313" key="7">
    <source>
        <dbReference type="Proteomes" id="UP001652628"/>
    </source>
</evidence>
<keyword evidence="7" id="KW-1185">Reference proteome</keyword>
<protein>
    <recommendedName>
        <fullName evidence="2">Coiled-coil domain-containing protein 39</fullName>
    </recommendedName>
</protein>
<evidence type="ECO:0000313" key="8">
    <source>
        <dbReference type="RefSeq" id="XP_036675126.3"/>
    </source>
</evidence>
<gene>
    <name evidence="8" type="primary">Ccdc39</name>
</gene>
<feature type="coiled-coil region" evidence="5">
    <location>
        <begin position="492"/>
        <end position="526"/>
    </location>
</feature>
<comment type="function">
    <text evidence="4">Required for assembly of dynein regulatory complex (DRC) and inner dynein arm (IDA) complexes, which are responsible for ciliary beat regulation, thereby playing a central role in motility in cilia and flagella. Probably acts together with CCDC40 to form a molecular ruler that determines the 96 nanometer (nm) repeat length and arrangements of components in cilia and flagella. Not required for outer dynein arm complexes assembly.</text>
</comment>
<dbReference type="SUPFAM" id="SSF57997">
    <property type="entry name" value="Tropomyosin"/>
    <property type="match status" value="1"/>
</dbReference>
<evidence type="ECO:0000256" key="4">
    <source>
        <dbReference type="ARBA" id="ARBA00045182"/>
    </source>
</evidence>
<keyword evidence="3 5" id="KW-0175">Coiled coil</keyword>
<dbReference type="AlphaFoldDB" id="A0AB40AB50"/>
<dbReference type="GO" id="GO:0060287">
    <property type="term" value="P:epithelial cilium movement involved in determination of left/right asymmetry"/>
    <property type="evidence" value="ECO:0007669"/>
    <property type="project" value="TreeGrafter"/>
</dbReference>
<feature type="compositionally biased region" description="Low complexity" evidence="6">
    <location>
        <begin position="897"/>
        <end position="908"/>
    </location>
</feature>
<dbReference type="GO" id="GO:0005576">
    <property type="term" value="C:extracellular region"/>
    <property type="evidence" value="ECO:0007669"/>
    <property type="project" value="GOC"/>
</dbReference>
<dbReference type="PANTHER" id="PTHR18962">
    <property type="entry name" value="COILED-COIL DOMAIN-CONTAINING PROTEIN 39"/>
    <property type="match status" value="1"/>
</dbReference>
<dbReference type="GO" id="GO:0060285">
    <property type="term" value="P:cilium-dependent cell motility"/>
    <property type="evidence" value="ECO:0007669"/>
    <property type="project" value="TreeGrafter"/>
</dbReference>
<name>A0AB40AB50_DROSZ</name>
<dbReference type="Pfam" id="PF24161">
    <property type="entry name" value="CCDC39"/>
    <property type="match status" value="1"/>
</dbReference>
<feature type="compositionally biased region" description="Low complexity" evidence="6">
    <location>
        <begin position="928"/>
        <end position="939"/>
    </location>
</feature>
<evidence type="ECO:0000256" key="6">
    <source>
        <dbReference type="SAM" id="MobiDB-lite"/>
    </source>
</evidence>
<feature type="coiled-coil region" evidence="5">
    <location>
        <begin position="283"/>
        <end position="429"/>
    </location>
</feature>
<reference evidence="8" key="1">
    <citation type="submission" date="2025-08" db="UniProtKB">
        <authorList>
            <consortium name="RefSeq"/>
        </authorList>
    </citation>
    <scope>IDENTIFICATION</scope>
</reference>
<comment type="similarity">
    <text evidence="1">Belongs to the CCDC39 family.</text>
</comment>
<feature type="coiled-coil region" evidence="5">
    <location>
        <begin position="693"/>
        <end position="751"/>
    </location>
</feature>
<evidence type="ECO:0000256" key="1">
    <source>
        <dbReference type="ARBA" id="ARBA00005805"/>
    </source>
</evidence>
<dbReference type="Proteomes" id="UP001652628">
    <property type="component" value="Chromosome 3"/>
</dbReference>
<evidence type="ECO:0000256" key="2">
    <source>
        <dbReference type="ARBA" id="ARBA00016725"/>
    </source>
</evidence>
<dbReference type="PANTHER" id="PTHR18962:SF0">
    <property type="entry name" value="COILED-COIL DOMAIN-CONTAINING PROTEIN 39"/>
    <property type="match status" value="1"/>
</dbReference>
<sequence length="967" mass="112056">MNRTDDMKGASLNDFKLEAMASMGWAVDSDIPMASAENLAILKELASLRALKLELQQHLNSLDEREKAVERHTRNIEGTIQQNITLYSSLKDDVIKEAHNVQLVILERNKIKEDLKKTQKELQEYTEYAEVTERKICQNKREIDELTSRIKSAKSTLVEWTEAMEDGNKGYQLIEKYYLDDQQKARELNTKRQLLQAEIDKRRKEVVLLYDEQMTLEKNLERTACLYRSAHAERRQMVETWKSAVNQMTQREHDIQRSEMECAELAQKAQQTAVTYKEQDSQLTDVIDNNRQVEIAIEALNEETSDMKNQIQILTDASLLKEREIDGLRRELENLSNRLHMQRMENRSQTKKRDEKIQEIENFSSVMEKVDGRMKSVQNKALNAEQRLHILEEMMEAEETALKNLDKEQEKVNEMLYRTQKQVTELEDEEKILKVQNDSLISNLGAIKRSQQQVNHELKRQTEIHYSLSFKCLEAERRYAEFKGLADDPEVEAANLARLNALEQEYEKLQRLIATTEAQNKKLNYNMNNLVVQYNADEKELETVRFKIKEAQVYCEGTVKRLRQNRYANSELIVDLNMVKMRCNDLEVGIGGCEKGTYDLEQHRLAFRRAMKDRTVELRSQEDVLLLKKKHLNEELSTLRADLGERKKQIEAVKARFELTAQLLGKNEDGSIMTSTQLKVESAQERQMLADEGDALNKKVLKAEKELVALENTLRQFDKSNDNYRKTFRSVDENSKDRERAELELKELEANYCRELEKLKVLRCKAQHYDQKHAAQRAEEDDLISKLEKAKASRAEHAAVLEKIERELDDQRLKLDRAQREIRTQMREIRARPFSEEYLAQFERDLNLQELEARNTKALNMLTDLASSDESGADIMGILVRKGIKLPMHLKRTCSRVSWNSSSSAKSSQDQDGGSYISVKGKSLQCEGMSARSSASDMSSLKDDSSSTTSRSGLSIISLELPMPKKK</sequence>
<dbReference type="GO" id="GO:0005930">
    <property type="term" value="C:axoneme"/>
    <property type="evidence" value="ECO:0007669"/>
    <property type="project" value="InterPro"/>
</dbReference>
<feature type="coiled-coil region" evidence="5">
    <location>
        <begin position="45"/>
        <end position="75"/>
    </location>
</feature>
<feature type="coiled-coil region" evidence="5">
    <location>
        <begin position="101"/>
        <end position="205"/>
    </location>
</feature>
<dbReference type="GeneID" id="108018804"/>
<evidence type="ECO:0000256" key="3">
    <source>
        <dbReference type="ARBA" id="ARBA00023054"/>
    </source>
</evidence>